<dbReference type="Proteomes" id="UP001157502">
    <property type="component" value="Chromosome 5"/>
</dbReference>
<evidence type="ECO:0000313" key="2">
    <source>
        <dbReference type="Proteomes" id="UP001157502"/>
    </source>
</evidence>
<evidence type="ECO:0000313" key="1">
    <source>
        <dbReference type="EMBL" id="KAJ8011668.1"/>
    </source>
</evidence>
<organism evidence="1 2">
    <name type="scientific">Dallia pectoralis</name>
    <name type="common">Alaska blackfish</name>
    <dbReference type="NCBI Taxonomy" id="75939"/>
    <lineage>
        <taxon>Eukaryota</taxon>
        <taxon>Metazoa</taxon>
        <taxon>Chordata</taxon>
        <taxon>Craniata</taxon>
        <taxon>Vertebrata</taxon>
        <taxon>Euteleostomi</taxon>
        <taxon>Actinopterygii</taxon>
        <taxon>Neopterygii</taxon>
        <taxon>Teleostei</taxon>
        <taxon>Protacanthopterygii</taxon>
        <taxon>Esociformes</taxon>
        <taxon>Umbridae</taxon>
        <taxon>Dallia</taxon>
    </lineage>
</organism>
<dbReference type="EMBL" id="CM055732">
    <property type="protein sequence ID" value="KAJ8011668.1"/>
    <property type="molecule type" value="Genomic_DNA"/>
</dbReference>
<proteinExistence type="predicted"/>
<name>A0ACC2H6P2_DALPE</name>
<comment type="caution">
    <text evidence="1">The sequence shown here is derived from an EMBL/GenBank/DDBJ whole genome shotgun (WGS) entry which is preliminary data.</text>
</comment>
<reference evidence="1" key="1">
    <citation type="submission" date="2021-05" db="EMBL/GenBank/DDBJ databases">
        <authorList>
            <person name="Pan Q."/>
            <person name="Jouanno E."/>
            <person name="Zahm M."/>
            <person name="Klopp C."/>
            <person name="Cabau C."/>
            <person name="Louis A."/>
            <person name="Berthelot C."/>
            <person name="Parey E."/>
            <person name="Roest Crollius H."/>
            <person name="Montfort J."/>
            <person name="Robinson-Rechavi M."/>
            <person name="Bouchez O."/>
            <person name="Lampietro C."/>
            <person name="Lopez Roques C."/>
            <person name="Donnadieu C."/>
            <person name="Postlethwait J."/>
            <person name="Bobe J."/>
            <person name="Dillon D."/>
            <person name="Chandos A."/>
            <person name="von Hippel F."/>
            <person name="Guiguen Y."/>
        </authorList>
    </citation>
    <scope>NUCLEOTIDE SEQUENCE</scope>
    <source>
        <strain evidence="1">YG-Jan2019</strain>
    </source>
</reference>
<accession>A0ACC2H6P2</accession>
<gene>
    <name evidence="1" type="ORF">DPEC_G00060640</name>
</gene>
<keyword evidence="2" id="KW-1185">Reference proteome</keyword>
<protein>
    <submittedName>
        <fullName evidence="1">Uncharacterized protein</fullName>
    </submittedName>
</protein>
<sequence length="135" mass="15821">MNMHRRFSIDSPESLKKDSGSDLTGQKRYSKERRKSLNPQIPHLDIQELNRSNSLRSQIIEEEKYHLPDATVTKKNSFTKHSKTFHKVFQEIPAEEELTHVFTCSLQKEVLYHGKLYVSDNYVCFYSPCSSKTPR</sequence>